<keyword evidence="2" id="KW-1185">Reference proteome</keyword>
<dbReference type="GO" id="GO:0008233">
    <property type="term" value="F:peptidase activity"/>
    <property type="evidence" value="ECO:0007669"/>
    <property type="project" value="UniProtKB-KW"/>
</dbReference>
<dbReference type="PANTHER" id="PTHR32108">
    <property type="entry name" value="DNA-DIRECTED RNA POLYMERASE SUBUNIT ALPHA"/>
    <property type="match status" value="1"/>
</dbReference>
<dbReference type="GO" id="GO:0006508">
    <property type="term" value="P:proteolysis"/>
    <property type="evidence" value="ECO:0007669"/>
    <property type="project" value="UniProtKB-KW"/>
</dbReference>
<comment type="caution">
    <text evidence="1">The sequence shown here is derived from an EMBL/GenBank/DDBJ whole genome shotgun (WGS) entry which is preliminary data.</text>
</comment>
<keyword evidence="1" id="KW-0645">Protease</keyword>
<reference evidence="1 2" key="1">
    <citation type="journal article" date="2018" name="Front. Plant Sci.">
        <title>Red Clover (Trifolium pratense) and Zigzag Clover (T. medium) - A Picture of Genomic Similarities and Differences.</title>
        <authorList>
            <person name="Dluhosova J."/>
            <person name="Istvanek J."/>
            <person name="Nedelnik J."/>
            <person name="Repkova J."/>
        </authorList>
    </citation>
    <scope>NUCLEOTIDE SEQUENCE [LARGE SCALE GENOMIC DNA]</scope>
    <source>
        <strain evidence="2">cv. 10/8</strain>
        <tissue evidence="1">Leaf</tissue>
    </source>
</reference>
<accession>A0A392UF44</accession>
<proteinExistence type="predicted"/>
<dbReference type="PANTHER" id="PTHR32108:SF9">
    <property type="entry name" value="REVERSE TRANSCRIPTASE RNASE H-LIKE DOMAIN-CONTAINING PROTEIN"/>
    <property type="match status" value="1"/>
</dbReference>
<keyword evidence="1" id="KW-0378">Hydrolase</keyword>
<feature type="non-terminal residue" evidence="1">
    <location>
        <position position="44"/>
    </location>
</feature>
<dbReference type="Proteomes" id="UP000265520">
    <property type="component" value="Unassembled WGS sequence"/>
</dbReference>
<name>A0A392UF44_9FABA</name>
<organism evidence="1 2">
    <name type="scientific">Trifolium medium</name>
    <dbReference type="NCBI Taxonomy" id="97028"/>
    <lineage>
        <taxon>Eukaryota</taxon>
        <taxon>Viridiplantae</taxon>
        <taxon>Streptophyta</taxon>
        <taxon>Embryophyta</taxon>
        <taxon>Tracheophyta</taxon>
        <taxon>Spermatophyta</taxon>
        <taxon>Magnoliopsida</taxon>
        <taxon>eudicotyledons</taxon>
        <taxon>Gunneridae</taxon>
        <taxon>Pentapetalae</taxon>
        <taxon>rosids</taxon>
        <taxon>fabids</taxon>
        <taxon>Fabales</taxon>
        <taxon>Fabaceae</taxon>
        <taxon>Papilionoideae</taxon>
        <taxon>50 kb inversion clade</taxon>
        <taxon>NPAAA clade</taxon>
        <taxon>Hologalegina</taxon>
        <taxon>IRL clade</taxon>
        <taxon>Trifolieae</taxon>
        <taxon>Trifolium</taxon>
    </lineage>
</organism>
<evidence type="ECO:0000313" key="2">
    <source>
        <dbReference type="Proteomes" id="UP000265520"/>
    </source>
</evidence>
<sequence>MVTPRALKPMNPPFPAWYDANSKCDFHVGTEGHSTDNCRAFKHK</sequence>
<protein>
    <submittedName>
        <fullName evidence="1">Gag-protease polyprotein</fullName>
    </submittedName>
</protein>
<dbReference type="AlphaFoldDB" id="A0A392UF44"/>
<evidence type="ECO:0000313" key="1">
    <source>
        <dbReference type="EMBL" id="MCI72143.1"/>
    </source>
</evidence>
<dbReference type="EMBL" id="LXQA010811750">
    <property type="protein sequence ID" value="MCI72143.1"/>
    <property type="molecule type" value="Genomic_DNA"/>
</dbReference>